<keyword evidence="2" id="KW-1185">Reference proteome</keyword>
<organism evidence="1 2">
    <name type="scientific">Leptidea sinapis</name>
    <dbReference type="NCBI Taxonomy" id="189913"/>
    <lineage>
        <taxon>Eukaryota</taxon>
        <taxon>Metazoa</taxon>
        <taxon>Ecdysozoa</taxon>
        <taxon>Arthropoda</taxon>
        <taxon>Hexapoda</taxon>
        <taxon>Insecta</taxon>
        <taxon>Pterygota</taxon>
        <taxon>Neoptera</taxon>
        <taxon>Endopterygota</taxon>
        <taxon>Lepidoptera</taxon>
        <taxon>Glossata</taxon>
        <taxon>Ditrysia</taxon>
        <taxon>Papilionoidea</taxon>
        <taxon>Pieridae</taxon>
        <taxon>Dismorphiinae</taxon>
        <taxon>Leptidea</taxon>
    </lineage>
</organism>
<name>A0A5E4R6Z0_9NEOP</name>
<proteinExistence type="predicted"/>
<protein>
    <submittedName>
        <fullName evidence="1">Uncharacterized protein</fullName>
    </submittedName>
</protein>
<accession>A0A5E4R6Z0</accession>
<feature type="non-terminal residue" evidence="1">
    <location>
        <position position="1"/>
    </location>
</feature>
<gene>
    <name evidence="1" type="ORF">LSINAPIS_LOCUS15230</name>
</gene>
<evidence type="ECO:0000313" key="2">
    <source>
        <dbReference type="Proteomes" id="UP000324832"/>
    </source>
</evidence>
<dbReference type="EMBL" id="FZQP02007014">
    <property type="protein sequence ID" value="VVD05757.1"/>
    <property type="molecule type" value="Genomic_DNA"/>
</dbReference>
<reference evidence="1 2" key="1">
    <citation type="submission" date="2017-07" db="EMBL/GenBank/DDBJ databases">
        <authorList>
            <person name="Talla V."/>
            <person name="Backstrom N."/>
        </authorList>
    </citation>
    <scope>NUCLEOTIDE SEQUENCE [LARGE SCALE GENOMIC DNA]</scope>
</reference>
<dbReference type="Proteomes" id="UP000324832">
    <property type="component" value="Unassembled WGS sequence"/>
</dbReference>
<dbReference type="AlphaFoldDB" id="A0A5E4R6Z0"/>
<sequence length="23" mass="2719">LNFMKIVGAVSEIQIIYIYVYIE</sequence>
<evidence type="ECO:0000313" key="1">
    <source>
        <dbReference type="EMBL" id="VVD05757.1"/>
    </source>
</evidence>